<organism evidence="6 7">
    <name type="scientific">Geodia barretti</name>
    <name type="common">Barrett's horny sponge</name>
    <dbReference type="NCBI Taxonomy" id="519541"/>
    <lineage>
        <taxon>Eukaryota</taxon>
        <taxon>Metazoa</taxon>
        <taxon>Porifera</taxon>
        <taxon>Demospongiae</taxon>
        <taxon>Heteroscleromorpha</taxon>
        <taxon>Tetractinellida</taxon>
        <taxon>Astrophorina</taxon>
        <taxon>Geodiidae</taxon>
        <taxon>Geodia</taxon>
    </lineage>
</organism>
<dbReference type="Proteomes" id="UP001174909">
    <property type="component" value="Unassembled WGS sequence"/>
</dbReference>
<dbReference type="InterPro" id="IPR036554">
    <property type="entry name" value="GHMP_kinase_C_sf"/>
</dbReference>
<dbReference type="InterPro" id="IPR014721">
    <property type="entry name" value="Ribsml_uS5_D2-typ_fold_subgr"/>
</dbReference>
<dbReference type="GO" id="GO:0016114">
    <property type="term" value="P:terpenoid biosynthetic process"/>
    <property type="evidence" value="ECO:0007669"/>
    <property type="project" value="InterPro"/>
</dbReference>
<reference evidence="6" key="1">
    <citation type="submission" date="2023-03" db="EMBL/GenBank/DDBJ databases">
        <authorList>
            <person name="Steffen K."/>
            <person name="Cardenas P."/>
        </authorList>
    </citation>
    <scope>NUCLEOTIDE SEQUENCE</scope>
</reference>
<evidence type="ECO:0000259" key="5">
    <source>
        <dbReference type="Pfam" id="PF00288"/>
    </source>
</evidence>
<accession>A0AA35SVF0</accession>
<keyword evidence="7" id="KW-1185">Reference proteome</keyword>
<protein>
    <submittedName>
        <fullName evidence="6">4-diphosphocytidyl-2-C-methyl-D-erythritol kinase</fullName>
    </submittedName>
</protein>
<keyword evidence="1" id="KW-0808">Transferase</keyword>
<evidence type="ECO:0000256" key="3">
    <source>
        <dbReference type="ARBA" id="ARBA00022777"/>
    </source>
</evidence>
<sequence length="304" mass="31876">MAREPLTLKAYAKVNLTLEVIGKRDDGYHNVATVMQTVDLADTLVISQAAQLEVECDEPSLLGESNLAWKAAVALASRVGAVPRGRIHIEKGIPVASGLGGGSADAAAALLGLNRLWGLKLGMAELAEIAAGLGSDVPFLLNGGTAMGTGRGDEIAPLPALPATEVLLVVPADSIDVKTPTMYRALRPGDFSDGSRTRRIASRSGGQALTSEDCCNAFERAAREIFSGLGSVWDSVAAVTRYPPRLSGAGPTLYTMPSSETERIRVAESLQGTDATAYLVRTISPEDRPRAASINQVQPTINQV</sequence>
<dbReference type="PANTHER" id="PTHR43527">
    <property type="entry name" value="4-DIPHOSPHOCYTIDYL-2-C-METHYL-D-ERYTHRITOL KINASE, CHLOROPLASTIC"/>
    <property type="match status" value="1"/>
</dbReference>
<dbReference type="Pfam" id="PF00288">
    <property type="entry name" value="GHMP_kinases_N"/>
    <property type="match status" value="1"/>
</dbReference>
<keyword evidence="3 6" id="KW-0418">Kinase</keyword>
<dbReference type="PIRSF" id="PIRSF010376">
    <property type="entry name" value="IspE"/>
    <property type="match status" value="1"/>
</dbReference>
<dbReference type="HAMAP" id="MF_00061">
    <property type="entry name" value="IspE"/>
    <property type="match status" value="1"/>
</dbReference>
<evidence type="ECO:0000313" key="7">
    <source>
        <dbReference type="Proteomes" id="UP001174909"/>
    </source>
</evidence>
<dbReference type="InterPro" id="IPR020568">
    <property type="entry name" value="Ribosomal_Su5_D2-typ_SF"/>
</dbReference>
<dbReference type="PANTHER" id="PTHR43527:SF2">
    <property type="entry name" value="4-DIPHOSPHOCYTIDYL-2-C-METHYL-D-ERYTHRITOL KINASE, CHLOROPLASTIC"/>
    <property type="match status" value="1"/>
</dbReference>
<gene>
    <name evidence="6" type="ORF">GBAR_LOCUS20413</name>
</gene>
<dbReference type="GO" id="GO:0005524">
    <property type="term" value="F:ATP binding"/>
    <property type="evidence" value="ECO:0007669"/>
    <property type="project" value="UniProtKB-KW"/>
</dbReference>
<evidence type="ECO:0000256" key="4">
    <source>
        <dbReference type="ARBA" id="ARBA00022840"/>
    </source>
</evidence>
<dbReference type="GO" id="GO:0050515">
    <property type="term" value="F:4-(cytidine 5'-diphospho)-2-C-methyl-D-erythritol kinase activity"/>
    <property type="evidence" value="ECO:0007669"/>
    <property type="project" value="InterPro"/>
</dbReference>
<dbReference type="Gene3D" id="3.30.230.10">
    <property type="match status" value="1"/>
</dbReference>
<name>A0AA35SVF0_GEOBA</name>
<feature type="domain" description="GHMP kinase N-terminal" evidence="5">
    <location>
        <begin position="66"/>
        <end position="144"/>
    </location>
</feature>
<proteinExistence type="inferred from homology"/>
<evidence type="ECO:0000313" key="6">
    <source>
        <dbReference type="EMBL" id="CAI8036434.1"/>
    </source>
</evidence>
<keyword evidence="4" id="KW-0067">ATP-binding</keyword>
<dbReference type="InterPro" id="IPR006204">
    <property type="entry name" value="GHMP_kinase_N_dom"/>
</dbReference>
<dbReference type="SUPFAM" id="SSF55060">
    <property type="entry name" value="GHMP Kinase, C-terminal domain"/>
    <property type="match status" value="1"/>
</dbReference>
<evidence type="ECO:0000256" key="1">
    <source>
        <dbReference type="ARBA" id="ARBA00022679"/>
    </source>
</evidence>
<dbReference type="Gene3D" id="3.30.70.890">
    <property type="entry name" value="GHMP kinase, C-terminal domain"/>
    <property type="match status" value="1"/>
</dbReference>
<dbReference type="NCBIfam" id="TIGR00154">
    <property type="entry name" value="ispE"/>
    <property type="match status" value="1"/>
</dbReference>
<dbReference type="SUPFAM" id="SSF54211">
    <property type="entry name" value="Ribosomal protein S5 domain 2-like"/>
    <property type="match status" value="1"/>
</dbReference>
<evidence type="ECO:0000256" key="2">
    <source>
        <dbReference type="ARBA" id="ARBA00022741"/>
    </source>
</evidence>
<dbReference type="AlphaFoldDB" id="A0AA35SVF0"/>
<keyword evidence="2" id="KW-0547">Nucleotide-binding</keyword>
<dbReference type="EMBL" id="CASHTH010002870">
    <property type="protein sequence ID" value="CAI8036434.1"/>
    <property type="molecule type" value="Genomic_DNA"/>
</dbReference>
<comment type="caution">
    <text evidence="6">The sequence shown here is derived from an EMBL/GenBank/DDBJ whole genome shotgun (WGS) entry which is preliminary data.</text>
</comment>
<dbReference type="InterPro" id="IPR004424">
    <property type="entry name" value="IspE"/>
</dbReference>